<dbReference type="PANTHER" id="PTHR48111:SF1">
    <property type="entry name" value="TWO-COMPONENT RESPONSE REGULATOR ORR33"/>
    <property type="match status" value="1"/>
</dbReference>
<accession>A0AA37Q1L7</accession>
<evidence type="ECO:0000313" key="9">
    <source>
        <dbReference type="EMBL" id="GLC24920.1"/>
    </source>
</evidence>
<proteinExistence type="predicted"/>
<reference evidence="9" key="1">
    <citation type="submission" date="2022-08" db="EMBL/GenBank/DDBJ databases">
        <title>Draft genome sequencing of Roseisolibacter agri AW1220.</title>
        <authorList>
            <person name="Tobiishi Y."/>
            <person name="Tonouchi A."/>
        </authorList>
    </citation>
    <scope>NUCLEOTIDE SEQUENCE</scope>
    <source>
        <strain evidence="9">AW1220</strain>
    </source>
</reference>
<protein>
    <submittedName>
        <fullName evidence="9">Uncharacterized protein</fullName>
    </submittedName>
</protein>
<feature type="domain" description="Response regulatory" evidence="8">
    <location>
        <begin position="16"/>
        <end position="130"/>
    </location>
</feature>
<evidence type="ECO:0000256" key="6">
    <source>
        <dbReference type="PROSITE-ProRule" id="PRU00169"/>
    </source>
</evidence>
<keyword evidence="5" id="KW-0804">Transcription</keyword>
<gene>
    <name evidence="9" type="ORF">rosag_14330</name>
</gene>
<dbReference type="SMART" id="SM00448">
    <property type="entry name" value="REC"/>
    <property type="match status" value="1"/>
</dbReference>
<comment type="caution">
    <text evidence="9">The sequence shown here is derived from an EMBL/GenBank/DDBJ whole genome shotgun (WGS) entry which is preliminary data.</text>
</comment>
<dbReference type="InterPro" id="IPR011006">
    <property type="entry name" value="CheY-like_superfamily"/>
</dbReference>
<dbReference type="Pfam" id="PF00072">
    <property type="entry name" value="Response_reg"/>
    <property type="match status" value="1"/>
</dbReference>
<dbReference type="Gene3D" id="3.40.50.2300">
    <property type="match status" value="1"/>
</dbReference>
<keyword evidence="10" id="KW-1185">Reference proteome</keyword>
<dbReference type="PRINTS" id="PR00038">
    <property type="entry name" value="HTHLUXR"/>
</dbReference>
<organism evidence="9 10">
    <name type="scientific">Roseisolibacter agri</name>
    <dbReference type="NCBI Taxonomy" id="2014610"/>
    <lineage>
        <taxon>Bacteria</taxon>
        <taxon>Pseudomonadati</taxon>
        <taxon>Gemmatimonadota</taxon>
        <taxon>Gemmatimonadia</taxon>
        <taxon>Gemmatimonadales</taxon>
        <taxon>Gemmatimonadaceae</taxon>
        <taxon>Roseisolibacter</taxon>
    </lineage>
</organism>
<dbReference type="InterPro" id="IPR000792">
    <property type="entry name" value="Tscrpt_reg_LuxR_C"/>
</dbReference>
<dbReference type="PROSITE" id="PS50110">
    <property type="entry name" value="RESPONSE_REGULATORY"/>
    <property type="match status" value="1"/>
</dbReference>
<dbReference type="EMBL" id="BRXS01000002">
    <property type="protein sequence ID" value="GLC24920.1"/>
    <property type="molecule type" value="Genomic_DNA"/>
</dbReference>
<evidence type="ECO:0000256" key="5">
    <source>
        <dbReference type="ARBA" id="ARBA00023163"/>
    </source>
</evidence>
<evidence type="ECO:0000259" key="8">
    <source>
        <dbReference type="PROSITE" id="PS50110"/>
    </source>
</evidence>
<keyword evidence="2" id="KW-0902">Two-component regulatory system</keyword>
<keyword evidence="3" id="KW-0805">Transcription regulation</keyword>
<dbReference type="SUPFAM" id="SSF52172">
    <property type="entry name" value="CheY-like"/>
    <property type="match status" value="1"/>
</dbReference>
<evidence type="ECO:0000256" key="2">
    <source>
        <dbReference type="ARBA" id="ARBA00023012"/>
    </source>
</evidence>
<evidence type="ECO:0000313" key="10">
    <source>
        <dbReference type="Proteomes" id="UP001161325"/>
    </source>
</evidence>
<dbReference type="InterPro" id="IPR016032">
    <property type="entry name" value="Sig_transdc_resp-reg_C-effctor"/>
</dbReference>
<dbReference type="InterPro" id="IPR039420">
    <property type="entry name" value="WalR-like"/>
</dbReference>
<dbReference type="Pfam" id="PF00196">
    <property type="entry name" value="GerE"/>
    <property type="match status" value="1"/>
</dbReference>
<dbReference type="GO" id="GO:0032993">
    <property type="term" value="C:protein-DNA complex"/>
    <property type="evidence" value="ECO:0007669"/>
    <property type="project" value="TreeGrafter"/>
</dbReference>
<evidence type="ECO:0000256" key="4">
    <source>
        <dbReference type="ARBA" id="ARBA00023125"/>
    </source>
</evidence>
<dbReference type="RefSeq" id="WP_284349363.1">
    <property type="nucleotide sequence ID" value="NZ_BRXS01000002.1"/>
</dbReference>
<dbReference type="GO" id="GO:0000976">
    <property type="term" value="F:transcription cis-regulatory region binding"/>
    <property type="evidence" value="ECO:0007669"/>
    <property type="project" value="TreeGrafter"/>
</dbReference>
<dbReference type="CDD" id="cd06170">
    <property type="entry name" value="LuxR_C_like"/>
    <property type="match status" value="1"/>
</dbReference>
<dbReference type="PANTHER" id="PTHR48111">
    <property type="entry name" value="REGULATOR OF RPOS"/>
    <property type="match status" value="1"/>
</dbReference>
<dbReference type="PROSITE" id="PS50043">
    <property type="entry name" value="HTH_LUXR_2"/>
    <property type="match status" value="1"/>
</dbReference>
<feature type="domain" description="HTH luxR-type" evidence="7">
    <location>
        <begin position="163"/>
        <end position="225"/>
    </location>
</feature>
<dbReference type="GO" id="GO:0005829">
    <property type="term" value="C:cytosol"/>
    <property type="evidence" value="ECO:0007669"/>
    <property type="project" value="TreeGrafter"/>
</dbReference>
<dbReference type="AlphaFoldDB" id="A0AA37Q1L7"/>
<feature type="modified residue" description="4-aspartylphosphate" evidence="6">
    <location>
        <position position="65"/>
    </location>
</feature>
<dbReference type="GO" id="GO:0006355">
    <property type="term" value="P:regulation of DNA-templated transcription"/>
    <property type="evidence" value="ECO:0007669"/>
    <property type="project" value="InterPro"/>
</dbReference>
<keyword evidence="4" id="KW-0238">DNA-binding</keyword>
<evidence type="ECO:0000256" key="1">
    <source>
        <dbReference type="ARBA" id="ARBA00022553"/>
    </source>
</evidence>
<keyword evidence="1 6" id="KW-0597">Phosphoprotein</keyword>
<dbReference type="Gene3D" id="6.10.250.690">
    <property type="match status" value="1"/>
</dbReference>
<evidence type="ECO:0000256" key="3">
    <source>
        <dbReference type="ARBA" id="ARBA00023015"/>
    </source>
</evidence>
<dbReference type="Proteomes" id="UP001161325">
    <property type="component" value="Unassembled WGS sequence"/>
</dbReference>
<dbReference type="Gene3D" id="1.10.10.10">
    <property type="entry name" value="Winged helix-like DNA-binding domain superfamily/Winged helix DNA-binding domain"/>
    <property type="match status" value="1"/>
</dbReference>
<dbReference type="InterPro" id="IPR001789">
    <property type="entry name" value="Sig_transdc_resp-reg_receiver"/>
</dbReference>
<dbReference type="CDD" id="cd17574">
    <property type="entry name" value="REC_OmpR"/>
    <property type="match status" value="1"/>
</dbReference>
<dbReference type="GO" id="GO:0000156">
    <property type="term" value="F:phosphorelay response regulator activity"/>
    <property type="evidence" value="ECO:0007669"/>
    <property type="project" value="TreeGrafter"/>
</dbReference>
<dbReference type="SUPFAM" id="SSF46894">
    <property type="entry name" value="C-terminal effector domain of the bipartite response regulators"/>
    <property type="match status" value="1"/>
</dbReference>
<dbReference type="InterPro" id="IPR036388">
    <property type="entry name" value="WH-like_DNA-bd_sf"/>
</dbReference>
<dbReference type="SMART" id="SM00421">
    <property type="entry name" value="HTH_LUXR"/>
    <property type="match status" value="1"/>
</dbReference>
<sequence>MFSIPNAVDDVSPSLRILIVEDHEDLADALRANLRSEGYQATVASDGRQALAMVRADPPDLMVLDLGIPGLDGLALLSRLRAEGHWCPVLILSARDSDSDKVEGFRLGADDYVTKPFRTLELMARVDAMGRRVVRERAAASIQQAAPVAAAPVPDASPFTALQITGACGLTLRQAEIALLIAEGRSNPEIAGQLGISRFTVRNHAEQILARLKVESRWQVARALGEAVAMVAAGRGGAPGAPPV</sequence>
<evidence type="ECO:0000259" key="7">
    <source>
        <dbReference type="PROSITE" id="PS50043"/>
    </source>
</evidence>
<name>A0AA37Q1L7_9BACT</name>